<dbReference type="AlphaFoldDB" id="A0A5M6A0X2"/>
<sequence>MKTKQYATHPLTTQSELPSAILSALTIALLSALLFTSCSKHHYLELLLDPDGEPIENPGRILLSAPGVANPLLPAILTDPTREDRIVATVLHGQPVDVEAGTYNLLCALPTDGSNTEYFGTDAFTLNGTTISLPLLDPDGRLPQAPDVLTDATPVTVTSGRTIQTALTPAPRTRLVRLDVRLQGADASSITAITARLEGVSRTARLEQRYTTVTTQTTAEAPTQTNSPAPSLRANANAHYYLLTNLQLEAATPTDPEATGTFRL</sequence>
<gene>
    <name evidence="1" type="ORF">F2Y86_26900</name>
</gene>
<protein>
    <submittedName>
        <fullName evidence="1">Uncharacterized protein</fullName>
    </submittedName>
</protein>
<accession>A0A5M6A0X2</accession>
<dbReference type="EMBL" id="VVYW01000044">
    <property type="protein sequence ID" value="KAA5401960.1"/>
    <property type="molecule type" value="Genomic_DNA"/>
</dbReference>
<dbReference type="RefSeq" id="WP_149950755.1">
    <property type="nucleotide sequence ID" value="NZ_RCXI01000045.1"/>
</dbReference>
<comment type="caution">
    <text evidence="1">The sequence shown here is derived from an EMBL/GenBank/DDBJ whole genome shotgun (WGS) entry which is preliminary data.</text>
</comment>
<evidence type="ECO:0000313" key="2">
    <source>
        <dbReference type="Proteomes" id="UP000325055"/>
    </source>
</evidence>
<reference evidence="1 2" key="1">
    <citation type="journal article" date="2019" name="Nat. Med.">
        <title>A library of human gut bacterial isolates paired with longitudinal multiomics data enables mechanistic microbiome research.</title>
        <authorList>
            <person name="Poyet M."/>
            <person name="Groussin M."/>
            <person name="Gibbons S.M."/>
            <person name="Avila-Pacheco J."/>
            <person name="Jiang X."/>
            <person name="Kearney S.M."/>
            <person name="Perrotta A.R."/>
            <person name="Berdy B."/>
            <person name="Zhao S."/>
            <person name="Lieberman T.D."/>
            <person name="Swanson P.K."/>
            <person name="Smith M."/>
            <person name="Roesemann S."/>
            <person name="Alexander J.E."/>
            <person name="Rich S.A."/>
            <person name="Livny J."/>
            <person name="Vlamakis H."/>
            <person name="Clish C."/>
            <person name="Bullock K."/>
            <person name="Deik A."/>
            <person name="Scott J."/>
            <person name="Pierce K.A."/>
            <person name="Xavier R.J."/>
            <person name="Alm E.J."/>
        </authorList>
    </citation>
    <scope>NUCLEOTIDE SEQUENCE [LARGE SCALE GENOMIC DNA]</scope>
    <source>
        <strain evidence="1 2">BIOML-A7</strain>
    </source>
</reference>
<feature type="non-terminal residue" evidence="1">
    <location>
        <position position="264"/>
    </location>
</feature>
<name>A0A5M6A0X2_9BACE</name>
<proteinExistence type="predicted"/>
<evidence type="ECO:0000313" key="1">
    <source>
        <dbReference type="EMBL" id="KAA5401960.1"/>
    </source>
</evidence>
<organism evidence="1 2">
    <name type="scientific">Bacteroides cellulosilyticus</name>
    <dbReference type="NCBI Taxonomy" id="246787"/>
    <lineage>
        <taxon>Bacteria</taxon>
        <taxon>Pseudomonadati</taxon>
        <taxon>Bacteroidota</taxon>
        <taxon>Bacteroidia</taxon>
        <taxon>Bacteroidales</taxon>
        <taxon>Bacteroidaceae</taxon>
        <taxon>Bacteroides</taxon>
    </lineage>
</organism>
<dbReference type="Proteomes" id="UP000325055">
    <property type="component" value="Unassembled WGS sequence"/>
</dbReference>